<name>A0ABV4L5A4_9GAMM</name>
<comment type="subcellular location">
    <subcellularLocation>
        <location evidence="1">Cell inner membrane</location>
    </subcellularLocation>
    <subcellularLocation>
        <location evidence="2">Cell membrane</location>
        <topology evidence="2">Multi-pass membrane protein</topology>
    </subcellularLocation>
</comment>
<evidence type="ECO:0000256" key="3">
    <source>
        <dbReference type="ARBA" id="ARBA00022475"/>
    </source>
</evidence>
<dbReference type="Pfam" id="PF00672">
    <property type="entry name" value="HAMP"/>
    <property type="match status" value="1"/>
</dbReference>
<evidence type="ECO:0000259" key="12">
    <source>
        <dbReference type="PROSITE" id="PS50111"/>
    </source>
</evidence>
<dbReference type="PANTHER" id="PTHR32089">
    <property type="entry name" value="METHYL-ACCEPTING CHEMOTAXIS PROTEIN MCPB"/>
    <property type="match status" value="1"/>
</dbReference>
<dbReference type="PANTHER" id="PTHR32089:SF117">
    <property type="entry name" value="METHYL ACCEPTING SENSORY TRANSDUCER WITH CACHE_1 SMALL MOLECULE BINDING DOMAIN"/>
    <property type="match status" value="1"/>
</dbReference>
<dbReference type="PROSITE" id="PS51257">
    <property type="entry name" value="PROKAR_LIPOPROTEIN"/>
    <property type="match status" value="1"/>
</dbReference>
<dbReference type="Proteomes" id="UP001569154">
    <property type="component" value="Unassembled WGS sequence"/>
</dbReference>
<evidence type="ECO:0000256" key="6">
    <source>
        <dbReference type="ARBA" id="ARBA00022989"/>
    </source>
</evidence>
<evidence type="ECO:0000256" key="7">
    <source>
        <dbReference type="ARBA" id="ARBA00023136"/>
    </source>
</evidence>
<evidence type="ECO:0000313" key="14">
    <source>
        <dbReference type="EMBL" id="MEZ8082897.1"/>
    </source>
</evidence>
<dbReference type="InterPro" id="IPR029151">
    <property type="entry name" value="Sensor-like_sf"/>
</dbReference>
<dbReference type="InterPro" id="IPR003660">
    <property type="entry name" value="HAMP_dom"/>
</dbReference>
<dbReference type="Gene3D" id="1.10.287.950">
    <property type="entry name" value="Methyl-accepting chemotaxis protein"/>
    <property type="match status" value="1"/>
</dbReference>
<dbReference type="Pfam" id="PF00015">
    <property type="entry name" value="MCPsignal"/>
    <property type="match status" value="1"/>
</dbReference>
<dbReference type="InterPro" id="IPR004089">
    <property type="entry name" value="MCPsignal_dom"/>
</dbReference>
<dbReference type="RefSeq" id="WP_026024865.1">
    <property type="nucleotide sequence ID" value="NZ_AJYG02000047.1"/>
</dbReference>
<feature type="domain" description="Methyl-accepting transducer" evidence="12">
    <location>
        <begin position="354"/>
        <end position="590"/>
    </location>
</feature>
<keyword evidence="15" id="KW-1185">Reference proteome</keyword>
<keyword evidence="5 11" id="KW-0812">Transmembrane</keyword>
<gene>
    <name evidence="14" type="ORF">ACED35_17410</name>
</gene>
<dbReference type="CDD" id="cd06225">
    <property type="entry name" value="HAMP"/>
    <property type="match status" value="1"/>
</dbReference>
<comment type="caution">
    <text evidence="14">The sequence shown here is derived from an EMBL/GenBank/DDBJ whole genome shotgun (WGS) entry which is preliminary data.</text>
</comment>
<feature type="transmembrane region" description="Helical" evidence="11">
    <location>
        <begin position="7"/>
        <end position="27"/>
    </location>
</feature>
<evidence type="ECO:0000313" key="15">
    <source>
        <dbReference type="Proteomes" id="UP001569154"/>
    </source>
</evidence>
<evidence type="ECO:0000256" key="11">
    <source>
        <dbReference type="SAM" id="Phobius"/>
    </source>
</evidence>
<dbReference type="InterPro" id="IPR033479">
    <property type="entry name" value="dCache_1"/>
</dbReference>
<evidence type="ECO:0000256" key="10">
    <source>
        <dbReference type="PROSITE-ProRule" id="PRU00284"/>
    </source>
</evidence>
<keyword evidence="4" id="KW-0145">Chemotaxis</keyword>
<organism evidence="14 15">
    <name type="scientific">Enterovibrio norvegicus</name>
    <dbReference type="NCBI Taxonomy" id="188144"/>
    <lineage>
        <taxon>Bacteria</taxon>
        <taxon>Pseudomonadati</taxon>
        <taxon>Pseudomonadota</taxon>
        <taxon>Gammaproteobacteria</taxon>
        <taxon>Vibrionales</taxon>
        <taxon>Vibrionaceae</taxon>
        <taxon>Enterovibrio</taxon>
    </lineage>
</organism>
<accession>A0ABV4L5A4</accession>
<keyword evidence="3" id="KW-1003">Cell membrane</keyword>
<sequence length="626" mass="67654">MKVSHRVAVVSTVIVVIVLSCLSWFQYVNVRTEHLENKEQSVSEATSVMGDQITYWLNGKLAIINMMSESINADFSETTIQDTFNLPLLKKEFILIFGGLDTNGERITNDPSWNPEGWDARKRPWYPVARQNQTAALTDPYADAATKEILISAVANLYDDGEFKGAFGGDLSLKSVSDALNTLNFRETGYAFLLSGDGNIISHPNAELNGQPLSVLFDGSIPELESRFNETTVAGLPVLTSFDKLEGLNGNDWLIGVVLDQSKVMAHTDAFAYTAAGATAFCALLIGILLSMVISKQLEPLDTLRHSLQEINSGDGDLTKRVAINSKDEFGGLSSDFNGFVAYLQSLIGQIKNTSTEIRNSSELTVSNATASSSGIENQLQELNYVSGAMAEMASMSEIVADSAQRASRSAIETDQVAEKGVDAVNKTAKSISTLMVEMEQSVDKVKALAEYSANIESILTVITGIAEQTNLLALNAAIEAARAGEMGRGFAVVADEVRALASRTQSSTEEIKTMIHQLQDGVREAETVILGSRDTASKAQNIAHDADDALKNIRDHITEINMLIADISGSSSKQSNTAAEINQNTANLRAISETLSNQARDQQQRCIGVAELTGKQDDELGKFRV</sequence>
<evidence type="ECO:0000256" key="9">
    <source>
        <dbReference type="ARBA" id="ARBA00029447"/>
    </source>
</evidence>
<dbReference type="PROSITE" id="PS50885">
    <property type="entry name" value="HAMP"/>
    <property type="match status" value="1"/>
</dbReference>
<dbReference type="SUPFAM" id="SSF58104">
    <property type="entry name" value="Methyl-accepting chemotaxis protein (MCP) signaling domain"/>
    <property type="match status" value="1"/>
</dbReference>
<dbReference type="EMBL" id="JBGONM010000046">
    <property type="protein sequence ID" value="MEZ8082897.1"/>
    <property type="molecule type" value="Genomic_DNA"/>
</dbReference>
<evidence type="ECO:0000256" key="8">
    <source>
        <dbReference type="ARBA" id="ARBA00023224"/>
    </source>
</evidence>
<keyword evidence="8 10" id="KW-0807">Transducer</keyword>
<evidence type="ECO:0000256" key="2">
    <source>
        <dbReference type="ARBA" id="ARBA00004651"/>
    </source>
</evidence>
<dbReference type="PROSITE" id="PS50111">
    <property type="entry name" value="CHEMOTAXIS_TRANSDUC_2"/>
    <property type="match status" value="1"/>
</dbReference>
<dbReference type="SMART" id="SM00304">
    <property type="entry name" value="HAMP"/>
    <property type="match status" value="1"/>
</dbReference>
<reference evidence="14 15" key="1">
    <citation type="submission" date="2024-06" db="EMBL/GenBank/DDBJ databases">
        <authorList>
            <person name="Steensen K."/>
            <person name="Seneca J."/>
            <person name="Bartlau N."/>
            <person name="Yu A.X."/>
            <person name="Polz M.F."/>
        </authorList>
    </citation>
    <scope>NUCLEOTIDE SEQUENCE [LARGE SCALE GENOMIC DNA]</scope>
    <source>
        <strain evidence="14 15">1F260</strain>
    </source>
</reference>
<feature type="domain" description="HAMP" evidence="13">
    <location>
        <begin position="295"/>
        <end position="349"/>
    </location>
</feature>
<feature type="transmembrane region" description="Helical" evidence="11">
    <location>
        <begin position="270"/>
        <end position="295"/>
    </location>
</feature>
<evidence type="ECO:0000256" key="1">
    <source>
        <dbReference type="ARBA" id="ARBA00004533"/>
    </source>
</evidence>
<keyword evidence="6 11" id="KW-1133">Transmembrane helix</keyword>
<dbReference type="Gene3D" id="3.30.450.20">
    <property type="entry name" value="PAS domain"/>
    <property type="match status" value="2"/>
</dbReference>
<keyword evidence="7 11" id="KW-0472">Membrane</keyword>
<evidence type="ECO:0000256" key="4">
    <source>
        <dbReference type="ARBA" id="ARBA00022500"/>
    </source>
</evidence>
<dbReference type="SUPFAM" id="SSF103190">
    <property type="entry name" value="Sensory domain-like"/>
    <property type="match status" value="1"/>
</dbReference>
<dbReference type="CDD" id="cd12913">
    <property type="entry name" value="PDC1_MCP_like"/>
    <property type="match status" value="1"/>
</dbReference>
<dbReference type="CDD" id="cd12912">
    <property type="entry name" value="PDC2_MCP_like"/>
    <property type="match status" value="1"/>
</dbReference>
<dbReference type="SMART" id="SM00283">
    <property type="entry name" value="MA"/>
    <property type="match status" value="1"/>
</dbReference>
<evidence type="ECO:0000259" key="13">
    <source>
        <dbReference type="PROSITE" id="PS50885"/>
    </source>
</evidence>
<dbReference type="CDD" id="cd11386">
    <property type="entry name" value="MCP_signal"/>
    <property type="match status" value="1"/>
</dbReference>
<protein>
    <submittedName>
        <fullName evidence="14">Methyl-accepting chemotaxis protein</fullName>
    </submittedName>
</protein>
<evidence type="ECO:0000256" key="5">
    <source>
        <dbReference type="ARBA" id="ARBA00022692"/>
    </source>
</evidence>
<proteinExistence type="inferred from homology"/>
<dbReference type="Pfam" id="PF02743">
    <property type="entry name" value="dCache_1"/>
    <property type="match status" value="1"/>
</dbReference>
<comment type="similarity">
    <text evidence="9">Belongs to the methyl-accepting chemotaxis (MCP) protein family.</text>
</comment>